<organism evidence="2 3">
    <name type="scientific">Kipferlia bialata</name>
    <dbReference type="NCBI Taxonomy" id="797122"/>
    <lineage>
        <taxon>Eukaryota</taxon>
        <taxon>Metamonada</taxon>
        <taxon>Carpediemonas-like organisms</taxon>
        <taxon>Kipferlia</taxon>
    </lineage>
</organism>
<name>A0A9K3D925_9EUKA</name>
<protein>
    <submittedName>
        <fullName evidence="2">Uncharacterized protein</fullName>
    </submittedName>
</protein>
<feature type="non-terminal residue" evidence="2">
    <location>
        <position position="1"/>
    </location>
</feature>
<sequence length="22" mass="2346">MLVSEVYASSSVSSERTNSSPQ</sequence>
<evidence type="ECO:0000313" key="3">
    <source>
        <dbReference type="Proteomes" id="UP000265618"/>
    </source>
</evidence>
<reference evidence="2 3" key="1">
    <citation type="journal article" date="2018" name="PLoS ONE">
        <title>The draft genome of Kipferlia bialata reveals reductive genome evolution in fornicate parasites.</title>
        <authorList>
            <person name="Tanifuji G."/>
            <person name="Takabayashi S."/>
            <person name="Kume K."/>
            <person name="Takagi M."/>
            <person name="Nakayama T."/>
            <person name="Kamikawa R."/>
            <person name="Inagaki Y."/>
            <person name="Hashimoto T."/>
        </authorList>
    </citation>
    <scope>NUCLEOTIDE SEQUENCE [LARGE SCALE GENOMIC DNA]</scope>
    <source>
        <strain evidence="2">NY0173</strain>
    </source>
</reference>
<evidence type="ECO:0000313" key="2">
    <source>
        <dbReference type="EMBL" id="GIQ91209.1"/>
    </source>
</evidence>
<dbReference type="AlphaFoldDB" id="A0A9K3D925"/>
<dbReference type="EMBL" id="BDIP01007326">
    <property type="protein sequence ID" value="GIQ91209.1"/>
    <property type="molecule type" value="Genomic_DNA"/>
</dbReference>
<feature type="region of interest" description="Disordered" evidence="1">
    <location>
        <begin position="1"/>
        <end position="22"/>
    </location>
</feature>
<dbReference type="Proteomes" id="UP000265618">
    <property type="component" value="Unassembled WGS sequence"/>
</dbReference>
<accession>A0A9K3D925</accession>
<gene>
    <name evidence="2" type="ORF">KIPB_014358</name>
</gene>
<keyword evidence="3" id="KW-1185">Reference proteome</keyword>
<evidence type="ECO:0000256" key="1">
    <source>
        <dbReference type="SAM" id="MobiDB-lite"/>
    </source>
</evidence>
<proteinExistence type="predicted"/>
<comment type="caution">
    <text evidence="2">The sequence shown here is derived from an EMBL/GenBank/DDBJ whole genome shotgun (WGS) entry which is preliminary data.</text>
</comment>